<evidence type="ECO:0000313" key="18">
    <source>
        <dbReference type="EMBL" id="OGL66398.1"/>
    </source>
</evidence>
<gene>
    <name evidence="16" type="primary">murB</name>
    <name evidence="18" type="ORF">A2856_01750</name>
</gene>
<keyword evidence="12 16" id="KW-0560">Oxidoreductase</keyword>
<evidence type="ECO:0000256" key="7">
    <source>
        <dbReference type="ARBA" id="ARBA00022630"/>
    </source>
</evidence>
<keyword evidence="6 16" id="KW-0132">Cell division</keyword>
<dbReference type="InterPro" id="IPR011601">
    <property type="entry name" value="MurB_C"/>
</dbReference>
<dbReference type="PROSITE" id="PS51387">
    <property type="entry name" value="FAD_PCMH"/>
    <property type="match status" value="1"/>
</dbReference>
<name>A0A1F7TLA3_9BACT</name>
<keyword evidence="8 16" id="KW-0274">FAD</keyword>
<keyword evidence="7 16" id="KW-0285">Flavoprotein</keyword>
<evidence type="ECO:0000256" key="11">
    <source>
        <dbReference type="ARBA" id="ARBA00022984"/>
    </source>
</evidence>
<evidence type="ECO:0000256" key="15">
    <source>
        <dbReference type="ARBA" id="ARBA00048914"/>
    </source>
</evidence>
<keyword evidence="5 16" id="KW-0963">Cytoplasm</keyword>
<dbReference type="GO" id="GO:0071555">
    <property type="term" value="P:cell wall organization"/>
    <property type="evidence" value="ECO:0007669"/>
    <property type="project" value="UniProtKB-KW"/>
</dbReference>
<evidence type="ECO:0000256" key="14">
    <source>
        <dbReference type="ARBA" id="ARBA00023316"/>
    </source>
</evidence>
<dbReference type="InterPro" id="IPR016166">
    <property type="entry name" value="FAD-bd_PCMH"/>
</dbReference>
<dbReference type="PANTHER" id="PTHR21071">
    <property type="entry name" value="UDP-N-ACETYLENOLPYRUVOYLGLUCOSAMINE REDUCTASE"/>
    <property type="match status" value="1"/>
</dbReference>
<feature type="active site" evidence="16">
    <location>
        <position position="172"/>
    </location>
</feature>
<comment type="catalytic activity">
    <reaction evidence="15 16">
        <text>UDP-N-acetyl-alpha-D-muramate + NADP(+) = UDP-N-acetyl-3-O-(1-carboxyvinyl)-alpha-D-glucosamine + NADPH + H(+)</text>
        <dbReference type="Rhea" id="RHEA:12248"/>
        <dbReference type="ChEBI" id="CHEBI:15378"/>
        <dbReference type="ChEBI" id="CHEBI:57783"/>
        <dbReference type="ChEBI" id="CHEBI:58349"/>
        <dbReference type="ChEBI" id="CHEBI:68483"/>
        <dbReference type="ChEBI" id="CHEBI:70757"/>
        <dbReference type="EC" id="1.3.1.98"/>
    </reaction>
</comment>
<proteinExistence type="inferred from homology"/>
<dbReference type="NCBIfam" id="TIGR00179">
    <property type="entry name" value="murB"/>
    <property type="match status" value="1"/>
</dbReference>
<evidence type="ECO:0000256" key="2">
    <source>
        <dbReference type="ARBA" id="ARBA00003921"/>
    </source>
</evidence>
<dbReference type="GO" id="GO:0008360">
    <property type="term" value="P:regulation of cell shape"/>
    <property type="evidence" value="ECO:0007669"/>
    <property type="project" value="UniProtKB-KW"/>
</dbReference>
<evidence type="ECO:0000256" key="12">
    <source>
        <dbReference type="ARBA" id="ARBA00023002"/>
    </source>
</evidence>
<comment type="function">
    <text evidence="2 16">Cell wall formation.</text>
</comment>
<evidence type="ECO:0000256" key="13">
    <source>
        <dbReference type="ARBA" id="ARBA00023306"/>
    </source>
</evidence>
<dbReference type="UniPathway" id="UPA00219"/>
<dbReference type="Gene3D" id="3.90.78.10">
    <property type="entry name" value="UDP-N-acetylenolpyruvoylglucosamine reductase, C-terminal domain"/>
    <property type="match status" value="1"/>
</dbReference>
<evidence type="ECO:0000256" key="1">
    <source>
        <dbReference type="ARBA" id="ARBA00001974"/>
    </source>
</evidence>
<comment type="similarity">
    <text evidence="16">Belongs to the MurB family.</text>
</comment>
<dbReference type="Gene3D" id="3.30.465.10">
    <property type="match status" value="1"/>
</dbReference>
<dbReference type="InterPro" id="IPR036318">
    <property type="entry name" value="FAD-bd_PCMH-like_sf"/>
</dbReference>
<dbReference type="InterPro" id="IPR003170">
    <property type="entry name" value="MurB"/>
</dbReference>
<evidence type="ECO:0000259" key="17">
    <source>
        <dbReference type="PROSITE" id="PS51387"/>
    </source>
</evidence>
<comment type="subcellular location">
    <subcellularLocation>
        <location evidence="3 16">Cytoplasm</location>
    </subcellularLocation>
</comment>
<dbReference type="InterPro" id="IPR036635">
    <property type="entry name" value="MurB_C_sf"/>
</dbReference>
<evidence type="ECO:0000256" key="8">
    <source>
        <dbReference type="ARBA" id="ARBA00022827"/>
    </source>
</evidence>
<dbReference type="GO" id="GO:0008762">
    <property type="term" value="F:UDP-N-acetylmuramate dehydrogenase activity"/>
    <property type="evidence" value="ECO:0007669"/>
    <property type="project" value="UniProtKB-UniRule"/>
</dbReference>
<evidence type="ECO:0000256" key="3">
    <source>
        <dbReference type="ARBA" id="ARBA00004496"/>
    </source>
</evidence>
<dbReference type="EC" id="1.3.1.98" evidence="16"/>
<evidence type="ECO:0000256" key="16">
    <source>
        <dbReference type="HAMAP-Rule" id="MF_00037"/>
    </source>
</evidence>
<organism evidence="18 19">
    <name type="scientific">Candidatus Uhrbacteria bacterium RIFCSPHIGHO2_01_FULL_63_20</name>
    <dbReference type="NCBI Taxonomy" id="1802385"/>
    <lineage>
        <taxon>Bacteria</taxon>
        <taxon>Candidatus Uhriibacteriota</taxon>
    </lineage>
</organism>
<dbReference type="HAMAP" id="MF_00037">
    <property type="entry name" value="MurB"/>
    <property type="match status" value="1"/>
</dbReference>
<dbReference type="SUPFAM" id="SSF56176">
    <property type="entry name" value="FAD-binding/transporter-associated domain-like"/>
    <property type="match status" value="1"/>
</dbReference>
<dbReference type="Proteomes" id="UP000177885">
    <property type="component" value="Unassembled WGS sequence"/>
</dbReference>
<evidence type="ECO:0000256" key="6">
    <source>
        <dbReference type="ARBA" id="ARBA00022618"/>
    </source>
</evidence>
<dbReference type="Pfam" id="PF01565">
    <property type="entry name" value="FAD_binding_4"/>
    <property type="match status" value="1"/>
</dbReference>
<keyword evidence="11 16" id="KW-0573">Peptidoglycan synthesis</keyword>
<feature type="domain" description="FAD-binding PCMH-type" evidence="17">
    <location>
        <begin position="22"/>
        <end position="193"/>
    </location>
</feature>
<feature type="active site" description="Proton donor" evidence="16">
    <location>
        <position position="222"/>
    </location>
</feature>
<dbReference type="PANTHER" id="PTHR21071:SF4">
    <property type="entry name" value="UDP-N-ACETYLENOLPYRUVOYLGLUCOSAMINE REDUCTASE"/>
    <property type="match status" value="1"/>
</dbReference>
<keyword evidence="13 16" id="KW-0131">Cell cycle</keyword>
<dbReference type="GO" id="GO:0071949">
    <property type="term" value="F:FAD binding"/>
    <property type="evidence" value="ECO:0007669"/>
    <property type="project" value="InterPro"/>
</dbReference>
<keyword evidence="14 16" id="KW-0961">Cell wall biogenesis/degradation</keyword>
<dbReference type="InterPro" id="IPR016167">
    <property type="entry name" value="FAD-bd_PCMH_sub1"/>
</dbReference>
<dbReference type="GO" id="GO:0009252">
    <property type="term" value="P:peptidoglycan biosynthetic process"/>
    <property type="evidence" value="ECO:0007669"/>
    <property type="project" value="UniProtKB-UniRule"/>
</dbReference>
<sequence length="326" mass="34612">MRDVFGGRLKEHEPMARHTNFRIGGPARWYAEVKSEEELVAALEAAKEADVPMFVLGGGSNTLFADEGFPGLVLQMAMRKTEIVGTTVMAEAGALMAGLARATADAGLAGLEWAISLPGTVGGAVRGNAGCFGGETKDRLTSVRMLISETVATATKSKIKEVPASELAMGYRHSAIKHSHDIVLSATFELVDGDPEGLKKRQADILAKRKASQPLYAGSAGCLFKNVELDSEDLMQRANALSDIPGAKEMIASHRVSAGWLIDKAGMKGERVGDAQVSESHGNFIVNLGGAKAADVRALSGRVKRAVRDRFGIPLEEEVQWVGNPS</sequence>
<evidence type="ECO:0000256" key="4">
    <source>
        <dbReference type="ARBA" id="ARBA00004752"/>
    </source>
</evidence>
<reference evidence="18 19" key="1">
    <citation type="journal article" date="2016" name="Nat. Commun.">
        <title>Thousands of microbial genomes shed light on interconnected biogeochemical processes in an aquifer system.</title>
        <authorList>
            <person name="Anantharaman K."/>
            <person name="Brown C.T."/>
            <person name="Hug L.A."/>
            <person name="Sharon I."/>
            <person name="Castelle C.J."/>
            <person name="Probst A.J."/>
            <person name="Thomas B.C."/>
            <person name="Singh A."/>
            <person name="Wilkins M.J."/>
            <person name="Karaoz U."/>
            <person name="Brodie E.L."/>
            <person name="Williams K.H."/>
            <person name="Hubbard S.S."/>
            <person name="Banfield J.F."/>
        </authorList>
    </citation>
    <scope>NUCLEOTIDE SEQUENCE [LARGE SCALE GENOMIC DNA]</scope>
</reference>
<dbReference type="Pfam" id="PF02873">
    <property type="entry name" value="MurB_C"/>
    <property type="match status" value="1"/>
</dbReference>
<dbReference type="EMBL" id="MGDT01000007">
    <property type="protein sequence ID" value="OGL66398.1"/>
    <property type="molecule type" value="Genomic_DNA"/>
</dbReference>
<comment type="cofactor">
    <cofactor evidence="1 16">
        <name>FAD</name>
        <dbReference type="ChEBI" id="CHEBI:57692"/>
    </cofactor>
</comment>
<comment type="pathway">
    <text evidence="4 16">Cell wall biogenesis; peptidoglycan biosynthesis.</text>
</comment>
<feature type="active site" evidence="16">
    <location>
        <position position="318"/>
    </location>
</feature>
<keyword evidence="9 16" id="KW-0521">NADP</keyword>
<dbReference type="SUPFAM" id="SSF56194">
    <property type="entry name" value="Uridine diphospho-N-Acetylenolpyruvylglucosamine reductase, MurB, C-terminal domain"/>
    <property type="match status" value="1"/>
</dbReference>
<dbReference type="Gene3D" id="3.30.43.10">
    <property type="entry name" value="Uridine Diphospho-n-acetylenolpyruvylglucosamine Reductase, domain 2"/>
    <property type="match status" value="1"/>
</dbReference>
<comment type="caution">
    <text evidence="18">The sequence shown here is derived from an EMBL/GenBank/DDBJ whole genome shotgun (WGS) entry which is preliminary data.</text>
</comment>
<evidence type="ECO:0000256" key="9">
    <source>
        <dbReference type="ARBA" id="ARBA00022857"/>
    </source>
</evidence>
<dbReference type="InterPro" id="IPR016169">
    <property type="entry name" value="FAD-bd_PCMH_sub2"/>
</dbReference>
<evidence type="ECO:0000256" key="10">
    <source>
        <dbReference type="ARBA" id="ARBA00022960"/>
    </source>
</evidence>
<dbReference type="GO" id="GO:0005829">
    <property type="term" value="C:cytosol"/>
    <property type="evidence" value="ECO:0007669"/>
    <property type="project" value="TreeGrafter"/>
</dbReference>
<protein>
    <recommendedName>
        <fullName evidence="16">UDP-N-acetylenolpyruvoylglucosamine reductase</fullName>
        <ecNumber evidence="16">1.3.1.98</ecNumber>
    </recommendedName>
    <alternativeName>
        <fullName evidence="16">UDP-N-acetylmuramate dehydrogenase</fullName>
    </alternativeName>
</protein>
<dbReference type="GO" id="GO:0051301">
    <property type="term" value="P:cell division"/>
    <property type="evidence" value="ECO:0007669"/>
    <property type="project" value="UniProtKB-KW"/>
</dbReference>
<evidence type="ECO:0000256" key="5">
    <source>
        <dbReference type="ARBA" id="ARBA00022490"/>
    </source>
</evidence>
<keyword evidence="10 16" id="KW-0133">Cell shape</keyword>
<dbReference type="InterPro" id="IPR006094">
    <property type="entry name" value="Oxid_FAD_bind_N"/>
</dbReference>
<dbReference type="AlphaFoldDB" id="A0A1F7TLA3"/>
<dbReference type="STRING" id="1802385.A2856_01750"/>
<evidence type="ECO:0000313" key="19">
    <source>
        <dbReference type="Proteomes" id="UP000177885"/>
    </source>
</evidence>
<accession>A0A1F7TLA3</accession>
<dbReference type="NCBIfam" id="NF010480">
    <property type="entry name" value="PRK13905.1"/>
    <property type="match status" value="1"/>
</dbReference>